<evidence type="ECO:0000313" key="4">
    <source>
        <dbReference type="EMBL" id="KAF4143038.1"/>
    </source>
</evidence>
<dbReference type="InterPro" id="IPR040691">
    <property type="entry name" value="PexRD2_WYL"/>
</dbReference>
<feature type="region of interest" description="Disordered" evidence="1">
    <location>
        <begin position="27"/>
        <end position="46"/>
    </location>
</feature>
<evidence type="ECO:0000313" key="5">
    <source>
        <dbReference type="EMBL" id="KAF4144035.1"/>
    </source>
</evidence>
<proteinExistence type="predicted"/>
<name>A0A8S9UST6_PHYIN</name>
<feature type="domain" description="PexRD2 WYL" evidence="3">
    <location>
        <begin position="58"/>
        <end position="120"/>
    </location>
</feature>
<sequence>MRISYALTVTVATLLVPSNALVNSKPAMLSPPGEPSQRHLRSHDTPVLVDDYNADEERGLDKAAMKTMWEDGMSAAGYAKKLGITDKIALAEKSAGVLQQLMQTRRYEKYQQYLNYLAKKNKKKKPDLIYLS</sequence>
<gene>
    <name evidence="5" type="ORF">GN958_ATG06797</name>
    <name evidence="4" type="ORF">GN958_ATG07767</name>
</gene>
<evidence type="ECO:0000313" key="6">
    <source>
        <dbReference type="Proteomes" id="UP000704712"/>
    </source>
</evidence>
<reference evidence="5" key="1">
    <citation type="submission" date="2020-03" db="EMBL/GenBank/DDBJ databases">
        <title>Hybrid Assembly of Korean Phytophthora infestans isolates.</title>
        <authorList>
            <person name="Prokchorchik M."/>
            <person name="Lee Y."/>
            <person name="Seo J."/>
            <person name="Cho J.-H."/>
            <person name="Park Y.-E."/>
            <person name="Jang D.-C."/>
            <person name="Im J.-S."/>
            <person name="Choi J.-G."/>
            <person name="Park H.-J."/>
            <person name="Lee G.-B."/>
            <person name="Lee Y.-G."/>
            <person name="Hong S.-Y."/>
            <person name="Cho K."/>
            <person name="Sohn K.H."/>
        </authorList>
    </citation>
    <scope>NUCLEOTIDE SEQUENCE</scope>
    <source>
        <strain evidence="5">KR_2_A2</strain>
    </source>
</reference>
<dbReference type="EMBL" id="JAACNO010001096">
    <property type="protein sequence ID" value="KAF4143038.1"/>
    <property type="molecule type" value="Genomic_DNA"/>
</dbReference>
<dbReference type="Pfam" id="PF18488">
    <property type="entry name" value="WYL_3"/>
    <property type="match status" value="1"/>
</dbReference>
<evidence type="ECO:0000256" key="1">
    <source>
        <dbReference type="SAM" id="MobiDB-lite"/>
    </source>
</evidence>
<feature type="signal peptide" evidence="2">
    <location>
        <begin position="1"/>
        <end position="20"/>
    </location>
</feature>
<dbReference type="EMBL" id="JAACNO010000917">
    <property type="protein sequence ID" value="KAF4144035.1"/>
    <property type="molecule type" value="Genomic_DNA"/>
</dbReference>
<keyword evidence="2" id="KW-0732">Signal</keyword>
<evidence type="ECO:0000259" key="3">
    <source>
        <dbReference type="Pfam" id="PF18488"/>
    </source>
</evidence>
<dbReference type="AlphaFoldDB" id="A0A8S9UST6"/>
<organism evidence="5 6">
    <name type="scientific">Phytophthora infestans</name>
    <name type="common">Potato late blight agent</name>
    <name type="synonym">Botrytis infestans</name>
    <dbReference type="NCBI Taxonomy" id="4787"/>
    <lineage>
        <taxon>Eukaryota</taxon>
        <taxon>Sar</taxon>
        <taxon>Stramenopiles</taxon>
        <taxon>Oomycota</taxon>
        <taxon>Peronosporomycetes</taxon>
        <taxon>Peronosporales</taxon>
        <taxon>Peronosporaceae</taxon>
        <taxon>Phytophthora</taxon>
    </lineage>
</organism>
<dbReference type="Proteomes" id="UP000704712">
    <property type="component" value="Unassembled WGS sequence"/>
</dbReference>
<accession>A0A8S9UST6</accession>
<comment type="caution">
    <text evidence="5">The sequence shown here is derived from an EMBL/GenBank/DDBJ whole genome shotgun (WGS) entry which is preliminary data.</text>
</comment>
<dbReference type="Gene3D" id="1.10.10.2470">
    <property type="match status" value="1"/>
</dbReference>
<feature type="chain" id="PRO_5035647975" evidence="2">
    <location>
        <begin position="21"/>
        <end position="132"/>
    </location>
</feature>
<evidence type="ECO:0000256" key="2">
    <source>
        <dbReference type="SAM" id="SignalP"/>
    </source>
</evidence>
<protein>
    <submittedName>
        <fullName evidence="5">WYL domain</fullName>
    </submittedName>
</protein>